<feature type="transmembrane region" description="Helical" evidence="1">
    <location>
        <begin position="7"/>
        <end position="23"/>
    </location>
</feature>
<reference evidence="2 3" key="1">
    <citation type="submission" date="2018-07" db="EMBL/GenBank/DDBJ databases">
        <title>Genomic Encyclopedia of Type Strains, Phase III (KMG-III): the genomes of soil and plant-associated and newly described type strains.</title>
        <authorList>
            <person name="Whitman W."/>
        </authorList>
    </citation>
    <scope>NUCLEOTIDE SEQUENCE [LARGE SCALE GENOMIC DNA]</scope>
    <source>
        <strain evidence="2 3">CECT 8525</strain>
    </source>
</reference>
<keyword evidence="1" id="KW-1133">Transmembrane helix</keyword>
<dbReference type="EMBL" id="QPJL01000061">
    <property type="protein sequence ID" value="RCW77726.1"/>
    <property type="molecule type" value="Genomic_DNA"/>
</dbReference>
<evidence type="ECO:0000313" key="2">
    <source>
        <dbReference type="EMBL" id="RCW77726.1"/>
    </source>
</evidence>
<dbReference type="Proteomes" id="UP000253345">
    <property type="component" value="Unassembled WGS sequence"/>
</dbReference>
<evidence type="ECO:0000313" key="3">
    <source>
        <dbReference type="Proteomes" id="UP000253345"/>
    </source>
</evidence>
<name>A0A368YEF8_9RHOB</name>
<keyword evidence="1" id="KW-0472">Membrane</keyword>
<keyword evidence="1" id="KW-0812">Transmembrane</keyword>
<dbReference type="AlphaFoldDB" id="A0A368YEF8"/>
<protein>
    <submittedName>
        <fullName evidence="2">Uncharacterized protein</fullName>
    </submittedName>
</protein>
<keyword evidence="3" id="KW-1185">Reference proteome</keyword>
<accession>A0A368YEF8</accession>
<feature type="non-terminal residue" evidence="2">
    <location>
        <position position="29"/>
    </location>
</feature>
<organism evidence="2 3">
    <name type="scientific">Paracoccus lutimaris</name>
    <dbReference type="NCBI Taxonomy" id="1490030"/>
    <lineage>
        <taxon>Bacteria</taxon>
        <taxon>Pseudomonadati</taxon>
        <taxon>Pseudomonadota</taxon>
        <taxon>Alphaproteobacteria</taxon>
        <taxon>Rhodobacterales</taxon>
        <taxon>Paracoccaceae</taxon>
        <taxon>Paracoccus</taxon>
    </lineage>
</organism>
<gene>
    <name evidence="2" type="ORF">DFP89_1616</name>
</gene>
<proteinExistence type="predicted"/>
<sequence length="29" mass="3367">MSNRVKIILILLGALSIALLMWWRSEMHA</sequence>
<evidence type="ECO:0000256" key="1">
    <source>
        <dbReference type="SAM" id="Phobius"/>
    </source>
</evidence>
<comment type="caution">
    <text evidence="2">The sequence shown here is derived from an EMBL/GenBank/DDBJ whole genome shotgun (WGS) entry which is preliminary data.</text>
</comment>